<dbReference type="SUPFAM" id="SSF56349">
    <property type="entry name" value="DNA breaking-rejoining enzymes"/>
    <property type="match status" value="1"/>
</dbReference>
<dbReference type="AlphaFoldDB" id="A0A923K7P0"/>
<evidence type="ECO:0000313" key="2">
    <source>
        <dbReference type="EMBL" id="MBC3472663.1"/>
    </source>
</evidence>
<evidence type="ECO:0000313" key="4">
    <source>
        <dbReference type="Proteomes" id="UP000628137"/>
    </source>
</evidence>
<accession>A0A923K7P0</accession>
<dbReference type="InterPro" id="IPR013762">
    <property type="entry name" value="Integrase-like_cat_sf"/>
</dbReference>
<name>A0A923K7P0_9PSED</name>
<dbReference type="GO" id="GO:0003677">
    <property type="term" value="F:DNA binding"/>
    <property type="evidence" value="ECO:0007669"/>
    <property type="project" value="InterPro"/>
</dbReference>
<reference evidence="3" key="3">
    <citation type="submission" date="2021-06" db="EMBL/GenBank/DDBJ databases">
        <title>Updating the genus Pseudomonas: Description of 43 new species and partition of the Pseudomonas putida group.</title>
        <authorList>
            <person name="Girard L."/>
            <person name="Lood C."/>
            <person name="Vandamme P."/>
            <person name="Rokni-Zadeh H."/>
            <person name="Van Noort V."/>
            <person name="Hofte M."/>
            <person name="Lavigne R."/>
            <person name="De Mot R."/>
        </authorList>
    </citation>
    <scope>NUCLEOTIDE SEQUENCE</scope>
    <source>
        <strain evidence="3">RW4S2</strain>
    </source>
</reference>
<dbReference type="Proteomes" id="UP000628137">
    <property type="component" value="Unassembled WGS sequence"/>
</dbReference>
<keyword evidence="1" id="KW-0233">DNA recombination</keyword>
<protein>
    <recommendedName>
        <fullName evidence="5">Tyr recombinase domain-containing protein</fullName>
    </recommendedName>
</protein>
<evidence type="ECO:0008006" key="5">
    <source>
        <dbReference type="Google" id="ProtNLM"/>
    </source>
</evidence>
<reference evidence="2 4" key="1">
    <citation type="journal article" date="2020" name="Microorganisms">
        <title>Reliable Identification of Environmental Pseudomonas Isolates Using the rpoD Gene.</title>
        <authorList>
            <consortium name="The Broad Institute Genome Sequencing Platform"/>
            <person name="Girard L."/>
            <person name="Lood C."/>
            <person name="Rokni-Zadeh H."/>
            <person name="van Noort V."/>
            <person name="Lavigne R."/>
            <person name="De Mot R."/>
        </authorList>
    </citation>
    <scope>NUCLEOTIDE SEQUENCE</scope>
    <source>
        <strain evidence="2 4">RW4S2</strain>
    </source>
</reference>
<dbReference type="Gene3D" id="1.10.443.10">
    <property type="entry name" value="Intergrase catalytic core"/>
    <property type="match status" value="1"/>
</dbReference>
<gene>
    <name evidence="3" type="ORF">HU738_017480</name>
    <name evidence="2" type="ORF">HU738_19070</name>
</gene>
<sequence>MRVPIYPNDTYPKFGFSNLVSILQNTWCGPRTISPSFAREIISKGLGYLNYHDLYQSSRRGPREKDCPTETEVRHGILTAIKAELQPDEWLATNQTDWERIVNALPVNRLRAFKSSPIDPSQIAPAVRAADKSERKQFSADRQLTSQQLQQITSAVASSCSPRDQALLGCLLSGLRPTDFLPAKVKQILITTDGIFIEADKKRGAGWRARHLIPNPGAISRHIELANLSPEDFLFASDSIQHSPMSVFELRSICASWALKSGILPSLVVPWIIRQSGKKDWLARVYMVPTNLGHKNYNFTQRYFYPKPDDVD</sequence>
<evidence type="ECO:0000256" key="1">
    <source>
        <dbReference type="ARBA" id="ARBA00023172"/>
    </source>
</evidence>
<proteinExistence type="predicted"/>
<keyword evidence="4" id="KW-1185">Reference proteome</keyword>
<reference evidence="2" key="2">
    <citation type="submission" date="2020-07" db="EMBL/GenBank/DDBJ databases">
        <authorList>
            <person name="Lood C."/>
            <person name="Girard L."/>
        </authorList>
    </citation>
    <scope>NUCLEOTIDE SEQUENCE</scope>
    <source>
        <strain evidence="2">RW4S2</strain>
    </source>
</reference>
<evidence type="ECO:0000313" key="3">
    <source>
        <dbReference type="EMBL" id="MBV4542842.1"/>
    </source>
</evidence>
<dbReference type="InterPro" id="IPR011010">
    <property type="entry name" value="DNA_brk_join_enz"/>
</dbReference>
<dbReference type="EMBL" id="JABWRP010000017">
    <property type="protein sequence ID" value="MBC3472663.1"/>
    <property type="molecule type" value="Genomic_DNA"/>
</dbReference>
<dbReference type="EMBL" id="JABWRP020000013">
    <property type="protein sequence ID" value="MBV4542842.1"/>
    <property type="molecule type" value="Genomic_DNA"/>
</dbReference>
<organism evidence="2">
    <name type="scientific">Pseudomonas vlassakiae</name>
    <dbReference type="NCBI Taxonomy" id="485888"/>
    <lineage>
        <taxon>Bacteria</taxon>
        <taxon>Pseudomonadati</taxon>
        <taxon>Pseudomonadota</taxon>
        <taxon>Gammaproteobacteria</taxon>
        <taxon>Pseudomonadales</taxon>
        <taxon>Pseudomonadaceae</taxon>
        <taxon>Pseudomonas</taxon>
    </lineage>
</organism>
<comment type="caution">
    <text evidence="2">The sequence shown here is derived from an EMBL/GenBank/DDBJ whole genome shotgun (WGS) entry which is preliminary data.</text>
</comment>
<dbReference type="GO" id="GO:0015074">
    <property type="term" value="P:DNA integration"/>
    <property type="evidence" value="ECO:0007669"/>
    <property type="project" value="InterPro"/>
</dbReference>
<dbReference type="RefSeq" id="WP_186603671.1">
    <property type="nucleotide sequence ID" value="NZ_JABWRP020000013.1"/>
</dbReference>
<dbReference type="GO" id="GO:0006310">
    <property type="term" value="P:DNA recombination"/>
    <property type="evidence" value="ECO:0007669"/>
    <property type="project" value="UniProtKB-KW"/>
</dbReference>